<evidence type="ECO:0000313" key="1">
    <source>
        <dbReference type="EMBL" id="MPR35371.1"/>
    </source>
</evidence>
<name>A0A7C9FPS7_9BACT</name>
<protein>
    <submittedName>
        <fullName evidence="1">Uncharacterized protein</fullName>
    </submittedName>
</protein>
<dbReference type="EMBL" id="WHLY01000002">
    <property type="protein sequence ID" value="MPR35371.1"/>
    <property type="molecule type" value="Genomic_DNA"/>
</dbReference>
<gene>
    <name evidence="1" type="ORF">GBK04_18945</name>
</gene>
<keyword evidence="2" id="KW-1185">Reference proteome</keyword>
<dbReference type="InterPro" id="IPR032710">
    <property type="entry name" value="NTF2-like_dom_sf"/>
</dbReference>
<dbReference type="AlphaFoldDB" id="A0A7C9FPS7"/>
<evidence type="ECO:0000313" key="2">
    <source>
        <dbReference type="Proteomes" id="UP000479293"/>
    </source>
</evidence>
<sequence length="314" mass="35788">MNMYNLHFSPRKGLSLVLLFFVSSSLFAQKIIRHNDAISLSKSADQNVAILNNYLDALIANDLVQARPYLTANYQEYGPSHDEPFTSEQALASWEASSSQRTSQNITDRRTLTFREKSGPREGDWVMGWGVYHWKDKENGAAYDMPYQITARLSDGKLSETHYYYDRAAIRDRMGYVSIPPGVDPDAYMIRRVLEAETQAWLDNDGEKMGTFWADLPYAAHTVTDEGGKAYDITATEIGEMVDRLSTQKPNKPGTIFVNTNYNIRPNGHAAWASYEQTFRYPDGRAPVTNLESRYLEKIDGEWKISHMISIPKR</sequence>
<proteinExistence type="predicted"/>
<accession>A0A7C9FPS7</accession>
<organism evidence="1 2">
    <name type="scientific">Salmonirosea aquatica</name>
    <dbReference type="NCBI Taxonomy" id="2654236"/>
    <lineage>
        <taxon>Bacteria</taxon>
        <taxon>Pseudomonadati</taxon>
        <taxon>Bacteroidota</taxon>
        <taxon>Cytophagia</taxon>
        <taxon>Cytophagales</taxon>
        <taxon>Spirosomataceae</taxon>
        <taxon>Salmonirosea</taxon>
    </lineage>
</organism>
<dbReference type="Proteomes" id="UP000479293">
    <property type="component" value="Unassembled WGS sequence"/>
</dbReference>
<dbReference type="Gene3D" id="3.10.450.50">
    <property type="match status" value="2"/>
</dbReference>
<reference evidence="1 2" key="1">
    <citation type="submission" date="2019-10" db="EMBL/GenBank/DDBJ databases">
        <title>Draft Genome Sequence of Cytophagaceae sp. SJW1-29.</title>
        <authorList>
            <person name="Choi A."/>
        </authorList>
    </citation>
    <scope>NUCLEOTIDE SEQUENCE [LARGE SCALE GENOMIC DNA]</scope>
    <source>
        <strain evidence="1 2">SJW1-29</strain>
    </source>
</reference>
<comment type="caution">
    <text evidence="1">The sequence shown here is derived from an EMBL/GenBank/DDBJ whole genome shotgun (WGS) entry which is preliminary data.</text>
</comment>
<dbReference type="SUPFAM" id="SSF54427">
    <property type="entry name" value="NTF2-like"/>
    <property type="match status" value="2"/>
</dbReference>